<reference evidence="2" key="1">
    <citation type="submission" date="2016-11" db="EMBL/GenBank/DDBJ databases">
        <authorList>
            <person name="Varghese N."/>
            <person name="Submissions S."/>
        </authorList>
    </citation>
    <scope>NUCLEOTIDE SEQUENCE [LARGE SCALE GENOMIC DNA]</scope>
    <source>
        <strain evidence="2">DSM 2635</strain>
    </source>
</reference>
<dbReference type="OrthoDB" id="2111604at2"/>
<evidence type="ECO:0000313" key="1">
    <source>
        <dbReference type="EMBL" id="SHH43697.1"/>
    </source>
</evidence>
<dbReference type="Gene3D" id="2.170.120.40">
    <property type="entry name" value="YbbR-like domain"/>
    <property type="match status" value="2"/>
</dbReference>
<evidence type="ECO:0000313" key="2">
    <source>
        <dbReference type="Proteomes" id="UP000243255"/>
    </source>
</evidence>
<dbReference type="AlphaFoldDB" id="A0A1M5SYU3"/>
<dbReference type="RefSeq" id="WP_073127597.1">
    <property type="nucleotide sequence ID" value="NZ_BAABCH010000074.1"/>
</dbReference>
<gene>
    <name evidence="1" type="ORF">SAMN04488530_1493</name>
</gene>
<dbReference type="Pfam" id="PF07949">
    <property type="entry name" value="YbbR"/>
    <property type="match status" value="2"/>
</dbReference>
<sequence>MINKLKNNTRIKLISFLSAIALWMYVMAVVDPEETRVIEDVPISISNMSELKENDLVIYPETELTTDIKITGKLSNIQKVKKDRIHISGHINDPIEGNNKIYLRANISERVSHEFKNDIEIVNLEKKIEELRDINVTVEGRLKDNIQVTKLSKDTVEISGPRSLVKQVSGVVGVLNVDEKKDSFSQKVKLEAIDKDGNKVDNVEMSRAYINVEATLLTQKNVPIKVNFSNTEEVDYNPEDYEFSKNSVLIKGKKEILDTIESIETKPVNLKDINASSPKDAILVIPEGILAGDKYITIKLKSTAKNSIEFNYSYEDIEIRNDTDNAQTADMDSSSTVKVRIEDAEDLSNVLKSDIVLYIDLSDKKLVNNEYEIKYDTRHKFDKVTIEPSVLEMK</sequence>
<keyword evidence="2" id="KW-1185">Reference proteome</keyword>
<dbReference type="PANTHER" id="PTHR37804">
    <property type="entry name" value="CDAA REGULATORY PROTEIN CDAR"/>
    <property type="match status" value="1"/>
</dbReference>
<dbReference type="PANTHER" id="PTHR37804:SF1">
    <property type="entry name" value="CDAA REGULATORY PROTEIN CDAR"/>
    <property type="match status" value="1"/>
</dbReference>
<protein>
    <submittedName>
        <fullName evidence="1">YbbR domain-containing protein</fullName>
    </submittedName>
</protein>
<dbReference type="Proteomes" id="UP000243255">
    <property type="component" value="Unassembled WGS sequence"/>
</dbReference>
<dbReference type="STRING" id="1121321.SAMN04488530_1493"/>
<name>A0A1M5SYU3_9FIRM</name>
<dbReference type="EMBL" id="FQWX01000049">
    <property type="protein sequence ID" value="SHH43697.1"/>
    <property type="molecule type" value="Genomic_DNA"/>
</dbReference>
<accession>A0A1M5SYU3</accession>
<dbReference type="InterPro" id="IPR053154">
    <property type="entry name" value="c-di-AMP_regulator"/>
</dbReference>
<proteinExistence type="predicted"/>
<dbReference type="InterPro" id="IPR012505">
    <property type="entry name" value="YbbR"/>
</dbReference>
<organism evidence="1 2">
    <name type="scientific">Asaccharospora irregularis DSM 2635</name>
    <dbReference type="NCBI Taxonomy" id="1121321"/>
    <lineage>
        <taxon>Bacteria</taxon>
        <taxon>Bacillati</taxon>
        <taxon>Bacillota</taxon>
        <taxon>Clostridia</taxon>
        <taxon>Peptostreptococcales</taxon>
        <taxon>Peptostreptococcaceae</taxon>
        <taxon>Asaccharospora</taxon>
    </lineage>
</organism>
<dbReference type="Gene3D" id="2.170.120.30">
    <property type="match status" value="2"/>
</dbReference>